<name>A0A1F2WIK0_9ACTN</name>
<reference evidence="13 14" key="1">
    <citation type="journal article" date="2016" name="Nat. Commun.">
        <title>Thousands of microbial genomes shed light on interconnected biogeochemical processes in an aquifer system.</title>
        <authorList>
            <person name="Anantharaman K."/>
            <person name="Brown C.T."/>
            <person name="Hug L.A."/>
            <person name="Sharon I."/>
            <person name="Castelle C.J."/>
            <person name="Probst A.J."/>
            <person name="Thomas B.C."/>
            <person name="Singh A."/>
            <person name="Wilkins M.J."/>
            <person name="Karaoz U."/>
            <person name="Brodie E.L."/>
            <person name="Williams K.H."/>
            <person name="Hubbard S.S."/>
            <person name="Banfield J.F."/>
        </authorList>
    </citation>
    <scope>NUCLEOTIDE SEQUENCE [LARGE SCALE GENOMIC DNA]</scope>
</reference>
<organism evidence="13 14">
    <name type="scientific">Candidatus Solincola sediminis</name>
    <dbReference type="NCBI Taxonomy" id="1797199"/>
    <lineage>
        <taxon>Bacteria</taxon>
        <taxon>Bacillati</taxon>
        <taxon>Actinomycetota</taxon>
        <taxon>Candidatus Geothermincolia</taxon>
        <taxon>Candidatus Geothermincolales</taxon>
        <taxon>Candidatus Geothermincolaceae</taxon>
        <taxon>Candidatus Solincola</taxon>
    </lineage>
</organism>
<evidence type="ECO:0000256" key="10">
    <source>
        <dbReference type="ARBA" id="ARBA00023014"/>
    </source>
</evidence>
<keyword evidence="9" id="KW-0408">Iron</keyword>
<evidence type="ECO:0000256" key="9">
    <source>
        <dbReference type="ARBA" id="ARBA00023004"/>
    </source>
</evidence>
<dbReference type="EC" id="3.2.2.27" evidence="3"/>
<evidence type="ECO:0000256" key="11">
    <source>
        <dbReference type="ARBA" id="ARBA00023204"/>
    </source>
</evidence>
<evidence type="ECO:0000256" key="7">
    <source>
        <dbReference type="ARBA" id="ARBA00022763"/>
    </source>
</evidence>
<comment type="caution">
    <text evidence="13">The sequence shown here is derived from an EMBL/GenBank/DDBJ whole genome shotgun (WGS) entry which is preliminary data.</text>
</comment>
<dbReference type="GO" id="GO:0006281">
    <property type="term" value="P:DNA repair"/>
    <property type="evidence" value="ECO:0007669"/>
    <property type="project" value="UniProtKB-KW"/>
</dbReference>
<dbReference type="Proteomes" id="UP000177876">
    <property type="component" value="Unassembled WGS sequence"/>
</dbReference>
<keyword evidence="6" id="KW-0479">Metal-binding</keyword>
<dbReference type="CDD" id="cd10030">
    <property type="entry name" value="UDG-F4_TTUDGA_SPO1dp_like"/>
    <property type="match status" value="1"/>
</dbReference>
<evidence type="ECO:0000313" key="13">
    <source>
        <dbReference type="EMBL" id="OFW56663.1"/>
    </source>
</evidence>
<evidence type="ECO:0000259" key="12">
    <source>
        <dbReference type="SMART" id="SM00986"/>
    </source>
</evidence>
<gene>
    <name evidence="13" type="ORF">A2Y75_08785</name>
</gene>
<comment type="similarity">
    <text evidence="2">Belongs to the uracil-DNA glycosylase (UDG) superfamily. Type 4 (UDGa) family.</text>
</comment>
<feature type="domain" description="Uracil-DNA glycosylase-like" evidence="12">
    <location>
        <begin position="25"/>
        <end position="171"/>
    </location>
</feature>
<dbReference type="SMART" id="SM00987">
    <property type="entry name" value="UreE_C"/>
    <property type="match status" value="1"/>
</dbReference>
<dbReference type="STRING" id="1797197.A2Y75_08785"/>
<dbReference type="SMART" id="SM00986">
    <property type="entry name" value="UDG"/>
    <property type="match status" value="1"/>
</dbReference>
<keyword evidence="5" id="KW-0004">4Fe-4S</keyword>
<dbReference type="PANTHER" id="PTHR33693">
    <property type="entry name" value="TYPE-5 URACIL-DNA GLYCOSYLASE"/>
    <property type="match status" value="1"/>
</dbReference>
<keyword evidence="10" id="KW-0411">Iron-sulfur</keyword>
<evidence type="ECO:0000256" key="4">
    <source>
        <dbReference type="ARBA" id="ARBA00019403"/>
    </source>
</evidence>
<dbReference type="InterPro" id="IPR005122">
    <property type="entry name" value="Uracil-DNA_glycosylase-like"/>
</dbReference>
<evidence type="ECO:0000256" key="5">
    <source>
        <dbReference type="ARBA" id="ARBA00022485"/>
    </source>
</evidence>
<dbReference type="InterPro" id="IPR051536">
    <property type="entry name" value="UDG_Type-4/5"/>
</dbReference>
<keyword evidence="8" id="KW-0378">Hydrolase</keyword>
<dbReference type="GO" id="GO:0004844">
    <property type="term" value="F:uracil DNA N-glycosylase activity"/>
    <property type="evidence" value="ECO:0007669"/>
    <property type="project" value="UniProtKB-EC"/>
</dbReference>
<keyword evidence="11" id="KW-0234">DNA repair</keyword>
<proteinExistence type="inferred from homology"/>
<dbReference type="Pfam" id="PF03167">
    <property type="entry name" value="UDG"/>
    <property type="match status" value="1"/>
</dbReference>
<dbReference type="EMBL" id="MELK01000042">
    <property type="protein sequence ID" value="OFW56663.1"/>
    <property type="molecule type" value="Genomic_DNA"/>
</dbReference>
<evidence type="ECO:0000256" key="3">
    <source>
        <dbReference type="ARBA" id="ARBA00012030"/>
    </source>
</evidence>
<comment type="catalytic activity">
    <reaction evidence="1">
        <text>Hydrolyzes single-stranded DNA or mismatched double-stranded DNA and polynucleotides, releasing free uracil.</text>
        <dbReference type="EC" id="3.2.2.27"/>
    </reaction>
</comment>
<evidence type="ECO:0000256" key="1">
    <source>
        <dbReference type="ARBA" id="ARBA00001400"/>
    </source>
</evidence>
<evidence type="ECO:0000256" key="2">
    <source>
        <dbReference type="ARBA" id="ARBA00006521"/>
    </source>
</evidence>
<evidence type="ECO:0000256" key="6">
    <source>
        <dbReference type="ARBA" id="ARBA00022723"/>
    </source>
</evidence>
<dbReference type="SUPFAM" id="SSF52141">
    <property type="entry name" value="Uracil-DNA glycosylase-like"/>
    <property type="match status" value="1"/>
</dbReference>
<dbReference type="PANTHER" id="PTHR33693:SF1">
    <property type="entry name" value="TYPE-4 URACIL-DNA GLYCOSYLASE"/>
    <property type="match status" value="1"/>
</dbReference>
<keyword evidence="7" id="KW-0227">DNA damage</keyword>
<dbReference type="InterPro" id="IPR005273">
    <property type="entry name" value="Ura-DNA_glyco_family4"/>
</dbReference>
<dbReference type="Gene3D" id="3.40.470.10">
    <property type="entry name" value="Uracil-DNA glycosylase-like domain"/>
    <property type="match status" value="1"/>
</dbReference>
<dbReference type="GO" id="GO:0051539">
    <property type="term" value="F:4 iron, 4 sulfur cluster binding"/>
    <property type="evidence" value="ECO:0007669"/>
    <property type="project" value="UniProtKB-KW"/>
</dbReference>
<evidence type="ECO:0000313" key="14">
    <source>
        <dbReference type="Proteomes" id="UP000177876"/>
    </source>
</evidence>
<dbReference type="AlphaFoldDB" id="A0A1F2WIK0"/>
<dbReference type="InterPro" id="IPR036895">
    <property type="entry name" value="Uracil-DNA_glycosylase-like_sf"/>
</dbReference>
<dbReference type="GO" id="GO:0046872">
    <property type="term" value="F:metal ion binding"/>
    <property type="evidence" value="ECO:0007669"/>
    <property type="project" value="UniProtKB-KW"/>
</dbReference>
<evidence type="ECO:0000256" key="8">
    <source>
        <dbReference type="ARBA" id="ARBA00022801"/>
    </source>
</evidence>
<dbReference type="NCBIfam" id="TIGR00758">
    <property type="entry name" value="UDG_fam4"/>
    <property type="match status" value="1"/>
</dbReference>
<sequence>MAEFLEDISDCPKCNLCKSRSRVVLGAGNEHAEIIFVGEAPGVQEDKQGIPFVGPAGQFLDQLLKSIELDRADVYITNTVKCRPPDNRDPEADEIAACNPYLKKQLRMIEPRIICTLGNYATKTILKTSSGISQLHGKLIRQGELAYVPLFHPAAALHKPPLRNVLIEDFERLQQHLDAEKVRWKTILDEPPESLSALEPEGQAEQMGLF</sequence>
<accession>A0A1F2WIK0</accession>
<protein>
    <recommendedName>
        <fullName evidence="4">Type-4 uracil-DNA glycosylase</fullName>
        <ecNumber evidence="3">3.2.2.27</ecNumber>
    </recommendedName>
</protein>